<dbReference type="STRING" id="155417.A0A4Q4TZ06"/>
<keyword evidence="2" id="KW-1185">Reference proteome</keyword>
<dbReference type="AlphaFoldDB" id="A0A4Q4TZ06"/>
<sequence length="290" mass="33209">MDDSKDPFVQISKDHQRPIISLLLDISRYPAPLECFLPTVLRHLECLYVDPGDALGTTLLRTNIDAFVNREYVAISYAWRHPGQIERNGRYSLTFNKRCRFVDVTLTEAGILTKGYLWKLGRIVDTAKFEVRLPFIKDPNRKLGLWEQRRLAQLSRELRNFSETTLASQLENYLTEDAAGNKLSSFEEDYRLTMAREIARAIKEGQTLRLGSSWDLEGGSFQCTAIFLWDNDRPMGLDKAAFAFTSLQPKKTGFAGHDAVDTDRHASLEVEMRIATGQNEACVPHFYKMY</sequence>
<comment type="caution">
    <text evidence="1">The sequence shown here is derived from an EMBL/GenBank/DDBJ whole genome shotgun (WGS) entry which is preliminary data.</text>
</comment>
<dbReference type="Proteomes" id="UP000293360">
    <property type="component" value="Unassembled WGS sequence"/>
</dbReference>
<organism evidence="1 2">
    <name type="scientific">Monosporascus ibericus</name>
    <dbReference type="NCBI Taxonomy" id="155417"/>
    <lineage>
        <taxon>Eukaryota</taxon>
        <taxon>Fungi</taxon>
        <taxon>Dikarya</taxon>
        <taxon>Ascomycota</taxon>
        <taxon>Pezizomycotina</taxon>
        <taxon>Sordariomycetes</taxon>
        <taxon>Xylariomycetidae</taxon>
        <taxon>Xylariales</taxon>
        <taxon>Xylariales incertae sedis</taxon>
        <taxon>Monosporascus</taxon>
    </lineage>
</organism>
<dbReference type="EMBL" id="QJNU01000010">
    <property type="protein sequence ID" value="RYP10893.1"/>
    <property type="molecule type" value="Genomic_DNA"/>
</dbReference>
<gene>
    <name evidence="1" type="ORF">DL764_000329</name>
</gene>
<proteinExistence type="predicted"/>
<name>A0A4Q4TZ06_9PEZI</name>
<evidence type="ECO:0000313" key="2">
    <source>
        <dbReference type="Proteomes" id="UP000293360"/>
    </source>
</evidence>
<dbReference type="OrthoDB" id="270167at2759"/>
<reference evidence="1 2" key="1">
    <citation type="submission" date="2018-06" db="EMBL/GenBank/DDBJ databases">
        <title>Complete Genomes of Monosporascus.</title>
        <authorList>
            <person name="Robinson A.J."/>
            <person name="Natvig D.O."/>
        </authorList>
    </citation>
    <scope>NUCLEOTIDE SEQUENCE [LARGE SCALE GENOMIC DNA]</scope>
    <source>
        <strain evidence="1 2">CBS 110550</strain>
    </source>
</reference>
<protein>
    <submittedName>
        <fullName evidence="1">Uncharacterized protein</fullName>
    </submittedName>
</protein>
<evidence type="ECO:0000313" key="1">
    <source>
        <dbReference type="EMBL" id="RYP10893.1"/>
    </source>
</evidence>
<accession>A0A4Q4TZ06</accession>